<dbReference type="OrthoDB" id="5861582at2759"/>
<organism evidence="1 2">
    <name type="scientific">Ancylostoma ceylanicum</name>
    <dbReference type="NCBI Taxonomy" id="53326"/>
    <lineage>
        <taxon>Eukaryota</taxon>
        <taxon>Metazoa</taxon>
        <taxon>Ecdysozoa</taxon>
        <taxon>Nematoda</taxon>
        <taxon>Chromadorea</taxon>
        <taxon>Rhabditida</taxon>
        <taxon>Rhabditina</taxon>
        <taxon>Rhabditomorpha</taxon>
        <taxon>Strongyloidea</taxon>
        <taxon>Ancylostomatidae</taxon>
        <taxon>Ancylostomatinae</taxon>
        <taxon>Ancylostoma</taxon>
    </lineage>
</organism>
<evidence type="ECO:0000313" key="1">
    <source>
        <dbReference type="EMBL" id="EYB93719.1"/>
    </source>
</evidence>
<evidence type="ECO:0000313" key="2">
    <source>
        <dbReference type="Proteomes" id="UP000024635"/>
    </source>
</evidence>
<dbReference type="AlphaFoldDB" id="A0A016STQ2"/>
<gene>
    <name evidence="1" type="primary">Acey_s0179.g713</name>
    <name evidence="1" type="ORF">Y032_0179g713</name>
</gene>
<reference evidence="2" key="1">
    <citation type="journal article" date="2015" name="Nat. Genet.">
        <title>The genome and transcriptome of the zoonotic hookworm Ancylostoma ceylanicum identify infection-specific gene families.</title>
        <authorList>
            <person name="Schwarz E.M."/>
            <person name="Hu Y."/>
            <person name="Antoshechkin I."/>
            <person name="Miller M.M."/>
            <person name="Sternberg P.W."/>
            <person name="Aroian R.V."/>
        </authorList>
    </citation>
    <scope>NUCLEOTIDE SEQUENCE</scope>
    <source>
        <strain evidence="2">HY135</strain>
    </source>
</reference>
<name>A0A016STQ2_9BILA</name>
<dbReference type="Proteomes" id="UP000024635">
    <property type="component" value="Unassembled WGS sequence"/>
</dbReference>
<dbReference type="EMBL" id="JARK01001515">
    <property type="protein sequence ID" value="EYB93719.1"/>
    <property type="molecule type" value="Genomic_DNA"/>
</dbReference>
<protein>
    <submittedName>
        <fullName evidence="1">Uncharacterized protein</fullName>
    </submittedName>
</protein>
<dbReference type="STRING" id="53326.A0A016STQ2"/>
<proteinExistence type="predicted"/>
<keyword evidence="2" id="KW-1185">Reference proteome</keyword>
<comment type="caution">
    <text evidence="1">The sequence shown here is derived from an EMBL/GenBank/DDBJ whole genome shotgun (WGS) entry which is preliminary data.</text>
</comment>
<sequence>MLGTSPRPLEPAVMHPDEQIWNGVLLELDDEEIANDLIRVSATSRAVEEAPMCAPPRLSSLEHYSSNNHVNKVDSVNHLQRDMQLVDISAPSSNGNGRYSPDESSIALLEYPTIGFKFDLYEPEKEPTKVQIERGTLLKPLSELDDPRVIAFLKREQGELRRKDALLARDVLCSSVYAVIPKTNVMRLTDDQAMLLFAIEDTERRVQLYHDFESFDFVRGLRKGDMVFVEDFDKMYSGRISRIGERPYAYGTWFNVEIPASSAPFPPFLFTFFT</sequence>
<accession>A0A016STQ2</accession>